<dbReference type="Proteomes" id="UP000250140">
    <property type="component" value="Unassembled WGS sequence"/>
</dbReference>
<proteinExistence type="predicted"/>
<keyword evidence="4" id="KW-1185">Reference proteome</keyword>
<protein>
    <recommendedName>
        <fullName evidence="2">NACHT domain-containing protein</fullName>
    </recommendedName>
</protein>
<gene>
    <name evidence="3" type="ORF">AOQ84DRAFT_420444</name>
</gene>
<dbReference type="OrthoDB" id="3787216at2759"/>
<dbReference type="Pfam" id="PF24883">
    <property type="entry name" value="NPHP3_N"/>
    <property type="match status" value="1"/>
</dbReference>
<sequence>QCLKDLREATDPETEKIRIEKSKDPLLKDCYSWLLEDREFCRWKDGADAQLLWIKGDPGKGKTMMMIALADELSARTEDSLEPYTLSYFFCQSTEPRLRSAASVLKGLIYMLTSQQRSLIKHVRKKYDDAGKEIFQGMSAIYTLQAIFIDILKDMSLQRTYFLVDALDECDIQLRELLKTIADEVPQAAAKIKWIVSSRNRPEIEEYLGRDGVWKTISLELNSDHVSHGVDAYIDFKVDRLARSKKYSTYLQDEVSSYGRYPLCAKGLSRADYCRRLFTKW</sequence>
<organism evidence="3 4">
    <name type="scientific">Glonium stellatum</name>
    <dbReference type="NCBI Taxonomy" id="574774"/>
    <lineage>
        <taxon>Eukaryota</taxon>
        <taxon>Fungi</taxon>
        <taxon>Dikarya</taxon>
        <taxon>Ascomycota</taxon>
        <taxon>Pezizomycotina</taxon>
        <taxon>Dothideomycetes</taxon>
        <taxon>Pleosporomycetidae</taxon>
        <taxon>Gloniales</taxon>
        <taxon>Gloniaceae</taxon>
        <taxon>Glonium</taxon>
    </lineage>
</organism>
<reference evidence="3 4" key="1">
    <citation type="journal article" date="2016" name="Nat. Commun.">
        <title>Ectomycorrhizal ecology is imprinted in the genome of the dominant symbiotic fungus Cenococcum geophilum.</title>
        <authorList>
            <consortium name="DOE Joint Genome Institute"/>
            <person name="Peter M."/>
            <person name="Kohler A."/>
            <person name="Ohm R.A."/>
            <person name="Kuo A."/>
            <person name="Krutzmann J."/>
            <person name="Morin E."/>
            <person name="Arend M."/>
            <person name="Barry K.W."/>
            <person name="Binder M."/>
            <person name="Choi C."/>
            <person name="Clum A."/>
            <person name="Copeland A."/>
            <person name="Grisel N."/>
            <person name="Haridas S."/>
            <person name="Kipfer T."/>
            <person name="LaButti K."/>
            <person name="Lindquist E."/>
            <person name="Lipzen A."/>
            <person name="Maire R."/>
            <person name="Meier B."/>
            <person name="Mihaltcheva S."/>
            <person name="Molinier V."/>
            <person name="Murat C."/>
            <person name="Poggeler S."/>
            <person name="Quandt C.A."/>
            <person name="Sperisen C."/>
            <person name="Tritt A."/>
            <person name="Tisserant E."/>
            <person name="Crous P.W."/>
            <person name="Henrissat B."/>
            <person name="Nehls U."/>
            <person name="Egli S."/>
            <person name="Spatafora J.W."/>
            <person name="Grigoriev I.V."/>
            <person name="Martin F.M."/>
        </authorList>
    </citation>
    <scope>NUCLEOTIDE SEQUENCE [LARGE SCALE GENOMIC DNA]</scope>
    <source>
        <strain evidence="3 4">CBS 207.34</strain>
    </source>
</reference>
<dbReference type="PANTHER" id="PTHR10039">
    <property type="entry name" value="AMELOGENIN"/>
    <property type="match status" value="1"/>
</dbReference>
<feature type="non-terminal residue" evidence="3">
    <location>
        <position position="1"/>
    </location>
</feature>
<dbReference type="AlphaFoldDB" id="A0A8E2ER59"/>
<evidence type="ECO:0000259" key="2">
    <source>
        <dbReference type="PROSITE" id="PS50837"/>
    </source>
</evidence>
<dbReference type="EMBL" id="KV750809">
    <property type="protein sequence ID" value="OCL03101.1"/>
    <property type="molecule type" value="Genomic_DNA"/>
</dbReference>
<keyword evidence="1" id="KW-0677">Repeat</keyword>
<name>A0A8E2ER59_9PEZI</name>
<accession>A0A8E2ER59</accession>
<dbReference type="Gene3D" id="3.40.50.300">
    <property type="entry name" value="P-loop containing nucleotide triphosphate hydrolases"/>
    <property type="match status" value="1"/>
</dbReference>
<dbReference type="PROSITE" id="PS50837">
    <property type="entry name" value="NACHT"/>
    <property type="match status" value="1"/>
</dbReference>
<feature type="domain" description="NACHT" evidence="2">
    <location>
        <begin position="50"/>
        <end position="208"/>
    </location>
</feature>
<dbReference type="InterPro" id="IPR056884">
    <property type="entry name" value="NPHP3-like_N"/>
</dbReference>
<dbReference type="SUPFAM" id="SSF52540">
    <property type="entry name" value="P-loop containing nucleoside triphosphate hydrolases"/>
    <property type="match status" value="1"/>
</dbReference>
<dbReference type="InterPro" id="IPR007111">
    <property type="entry name" value="NACHT_NTPase"/>
</dbReference>
<evidence type="ECO:0000313" key="4">
    <source>
        <dbReference type="Proteomes" id="UP000250140"/>
    </source>
</evidence>
<evidence type="ECO:0000313" key="3">
    <source>
        <dbReference type="EMBL" id="OCL03101.1"/>
    </source>
</evidence>
<dbReference type="InterPro" id="IPR027417">
    <property type="entry name" value="P-loop_NTPase"/>
</dbReference>
<dbReference type="PANTHER" id="PTHR10039:SF14">
    <property type="entry name" value="NACHT DOMAIN-CONTAINING PROTEIN"/>
    <property type="match status" value="1"/>
</dbReference>
<evidence type="ECO:0000256" key="1">
    <source>
        <dbReference type="ARBA" id="ARBA00022737"/>
    </source>
</evidence>